<keyword evidence="2" id="KW-1185">Reference proteome</keyword>
<sequence length="411" mass="46938">MNNLLSLKKNLLIRFARFNTIITSLKALDEGFYRRNMLEVFRASTSSMESKGSRRLEKSKDFDDEDYAYGSKEALKRYLDEMNKGVQRNQQAFYYLENAAYQLPPDALYLMGAIYLTDECVKKDIASALRMDNLNITMEEYIRLEEEKAQKHKKVFNWETAKYGKIWYDEDIYDLRSVETEFPAIALNDGLSSEKTLSYEPTVSSLNNEIDFKISFDDSDDEDYTNEFSAIVYNDAQTSKSDLLTEPILSPQHINEFDLNDETSLSEYDEEERNILYFNDLFPFSIIHPNDLKSEKDNDDNKIDNSSGVANILEAKEASSGQVTPATDLENLKQRWELFRVSCDQAEEFVEPAKLRIGSECWVDVATGSVAGKPGQAVTPGLPLISAGRLEQISKVVRLLVIELQQSSRSA</sequence>
<comment type="caution">
    <text evidence="1">The sequence shown here is derived from an EMBL/GenBank/DDBJ whole genome shotgun (WGS) entry which is preliminary data.</text>
</comment>
<dbReference type="InterPro" id="IPR011990">
    <property type="entry name" value="TPR-like_helical_dom_sf"/>
</dbReference>
<dbReference type="PANTHER" id="PTHR35989:SF1">
    <property type="entry name" value="MEDIATOR OF RNA POLYMERASE II TRANSCRIPTION SUBUNIT 32"/>
    <property type="match status" value="1"/>
</dbReference>
<dbReference type="Proteomes" id="UP001151760">
    <property type="component" value="Unassembled WGS sequence"/>
</dbReference>
<name>A0ABQ5F9E5_9ASTR</name>
<reference evidence="1" key="1">
    <citation type="journal article" date="2022" name="Int. J. Mol. Sci.">
        <title>Draft Genome of Tanacetum Coccineum: Genomic Comparison of Closely Related Tanacetum-Family Plants.</title>
        <authorList>
            <person name="Yamashiro T."/>
            <person name="Shiraishi A."/>
            <person name="Nakayama K."/>
            <person name="Satake H."/>
        </authorList>
    </citation>
    <scope>NUCLEOTIDE SEQUENCE</scope>
</reference>
<evidence type="ECO:0000313" key="1">
    <source>
        <dbReference type="EMBL" id="GJT59337.1"/>
    </source>
</evidence>
<dbReference type="EMBL" id="BQNB010017101">
    <property type="protein sequence ID" value="GJT59337.1"/>
    <property type="molecule type" value="Genomic_DNA"/>
</dbReference>
<gene>
    <name evidence="1" type="ORF">Tco_1002870</name>
</gene>
<keyword evidence="1" id="KW-0548">Nucleotidyltransferase</keyword>
<dbReference type="PANTHER" id="PTHR35989">
    <property type="entry name" value="MEDIATOR OF RNA POLYMERASE II TRANSCRIPTION SUBUNIT 32"/>
    <property type="match status" value="1"/>
</dbReference>
<dbReference type="InterPro" id="IPR033244">
    <property type="entry name" value="MED32"/>
</dbReference>
<evidence type="ECO:0000313" key="2">
    <source>
        <dbReference type="Proteomes" id="UP001151760"/>
    </source>
</evidence>
<proteinExistence type="predicted"/>
<organism evidence="1 2">
    <name type="scientific">Tanacetum coccineum</name>
    <dbReference type="NCBI Taxonomy" id="301880"/>
    <lineage>
        <taxon>Eukaryota</taxon>
        <taxon>Viridiplantae</taxon>
        <taxon>Streptophyta</taxon>
        <taxon>Embryophyta</taxon>
        <taxon>Tracheophyta</taxon>
        <taxon>Spermatophyta</taxon>
        <taxon>Magnoliopsida</taxon>
        <taxon>eudicotyledons</taxon>
        <taxon>Gunneridae</taxon>
        <taxon>Pentapetalae</taxon>
        <taxon>asterids</taxon>
        <taxon>campanulids</taxon>
        <taxon>Asterales</taxon>
        <taxon>Asteraceae</taxon>
        <taxon>Asteroideae</taxon>
        <taxon>Anthemideae</taxon>
        <taxon>Anthemidinae</taxon>
        <taxon>Tanacetum</taxon>
    </lineage>
</organism>
<dbReference type="Gene3D" id="1.25.40.10">
    <property type="entry name" value="Tetratricopeptide repeat domain"/>
    <property type="match status" value="1"/>
</dbReference>
<accession>A0ABQ5F9E5</accession>
<keyword evidence="1" id="KW-0808">Transferase</keyword>
<reference evidence="1" key="2">
    <citation type="submission" date="2022-01" db="EMBL/GenBank/DDBJ databases">
        <authorList>
            <person name="Yamashiro T."/>
            <person name="Shiraishi A."/>
            <person name="Satake H."/>
            <person name="Nakayama K."/>
        </authorList>
    </citation>
    <scope>NUCLEOTIDE SEQUENCE</scope>
</reference>
<dbReference type="GO" id="GO:0003964">
    <property type="term" value="F:RNA-directed DNA polymerase activity"/>
    <property type="evidence" value="ECO:0007669"/>
    <property type="project" value="UniProtKB-KW"/>
</dbReference>
<keyword evidence="1" id="KW-0695">RNA-directed DNA polymerase</keyword>
<protein>
    <submittedName>
        <fullName evidence="1">Reverse transcriptase domain-containing protein</fullName>
    </submittedName>
</protein>